<evidence type="ECO:0000256" key="3">
    <source>
        <dbReference type="ARBA" id="ARBA00022679"/>
    </source>
</evidence>
<dbReference type="RefSeq" id="WP_064123193.1">
    <property type="nucleotide sequence ID" value="NZ_CP015243.1"/>
</dbReference>
<dbReference type="PANTHER" id="PTHR11364">
    <property type="entry name" value="THIOSULFATE SULFERTANSFERASE"/>
    <property type="match status" value="1"/>
</dbReference>
<protein>
    <recommendedName>
        <fullName evidence="7">3-mercaptopyruvate sulfurtransferase</fullName>
        <ecNumber evidence="6">2.8.1.2</ecNumber>
    </recommendedName>
    <alternativeName>
        <fullName evidence="8">Rhodanese-like protein</fullName>
    </alternativeName>
</protein>
<dbReference type="PROSITE" id="PS50206">
    <property type="entry name" value="RHODANESE_3"/>
    <property type="match status" value="2"/>
</dbReference>
<evidence type="ECO:0000313" key="10">
    <source>
        <dbReference type="EMBL" id="ANF58301.1"/>
    </source>
</evidence>
<feature type="domain" description="Rhodanese" evidence="9">
    <location>
        <begin position="19"/>
        <end position="136"/>
    </location>
</feature>
<keyword evidence="3 10" id="KW-0808">Transferase</keyword>
<dbReference type="InterPro" id="IPR045078">
    <property type="entry name" value="TST/MPST-like"/>
</dbReference>
<evidence type="ECO:0000256" key="8">
    <source>
        <dbReference type="ARBA" id="ARBA00078354"/>
    </source>
</evidence>
<evidence type="ECO:0000256" key="4">
    <source>
        <dbReference type="ARBA" id="ARBA00022737"/>
    </source>
</evidence>
<dbReference type="CDD" id="cd01448">
    <property type="entry name" value="TST_Repeat_1"/>
    <property type="match status" value="1"/>
</dbReference>
<dbReference type="GO" id="GO:0005737">
    <property type="term" value="C:cytoplasm"/>
    <property type="evidence" value="ECO:0007669"/>
    <property type="project" value="UniProtKB-SubCell"/>
</dbReference>
<name>A0A172YG96_9GAMM</name>
<reference evidence="10 11" key="1">
    <citation type="submission" date="2016-04" db="EMBL/GenBank/DDBJ databases">
        <title>Complete Genome Sequence of Halotalea alkalilenta IHB B 13600.</title>
        <authorList>
            <person name="Swarnkar M.K."/>
            <person name="Sharma A."/>
            <person name="Kaushal K."/>
            <person name="Soni R."/>
            <person name="Rana S."/>
            <person name="Singh A.K."/>
            <person name="Gulati A."/>
        </authorList>
    </citation>
    <scope>NUCLEOTIDE SEQUENCE [LARGE SCALE GENOMIC DNA]</scope>
    <source>
        <strain evidence="10 11">IHB B 13600</strain>
    </source>
</reference>
<dbReference type="GO" id="GO:0016784">
    <property type="term" value="F:3-mercaptopyruvate sulfurtransferase activity"/>
    <property type="evidence" value="ECO:0007669"/>
    <property type="project" value="UniProtKB-EC"/>
</dbReference>
<evidence type="ECO:0000256" key="1">
    <source>
        <dbReference type="ARBA" id="ARBA00004496"/>
    </source>
</evidence>
<dbReference type="FunFam" id="3.40.250.10:FF:000001">
    <property type="entry name" value="Sulfurtransferase"/>
    <property type="match status" value="1"/>
</dbReference>
<keyword evidence="11" id="KW-1185">Reference proteome</keyword>
<evidence type="ECO:0000256" key="5">
    <source>
        <dbReference type="ARBA" id="ARBA00051793"/>
    </source>
</evidence>
<evidence type="ECO:0000313" key="11">
    <source>
        <dbReference type="Proteomes" id="UP000077875"/>
    </source>
</evidence>
<comment type="subcellular location">
    <subcellularLocation>
        <location evidence="1">Cytoplasm</location>
    </subcellularLocation>
</comment>
<feature type="domain" description="Rhodanese" evidence="9">
    <location>
        <begin position="166"/>
        <end position="281"/>
    </location>
</feature>
<organism evidence="10 11">
    <name type="scientific">Halotalea alkalilenta</name>
    <dbReference type="NCBI Taxonomy" id="376489"/>
    <lineage>
        <taxon>Bacteria</taxon>
        <taxon>Pseudomonadati</taxon>
        <taxon>Pseudomonadota</taxon>
        <taxon>Gammaproteobacteria</taxon>
        <taxon>Oceanospirillales</taxon>
        <taxon>Halomonadaceae</taxon>
        <taxon>Halotalea</taxon>
    </lineage>
</organism>
<dbReference type="PANTHER" id="PTHR11364:SF27">
    <property type="entry name" value="SULFURTRANSFERASE"/>
    <property type="match status" value="1"/>
</dbReference>
<accession>A0A172YG96</accession>
<dbReference type="InterPro" id="IPR001763">
    <property type="entry name" value="Rhodanese-like_dom"/>
</dbReference>
<dbReference type="Proteomes" id="UP000077875">
    <property type="component" value="Chromosome"/>
</dbReference>
<dbReference type="AlphaFoldDB" id="A0A172YG96"/>
<evidence type="ECO:0000256" key="2">
    <source>
        <dbReference type="ARBA" id="ARBA00022490"/>
    </source>
</evidence>
<dbReference type="CDD" id="cd01449">
    <property type="entry name" value="TST_Repeat_2"/>
    <property type="match status" value="1"/>
</dbReference>
<dbReference type="EC" id="2.8.1.2" evidence="6"/>
<gene>
    <name evidence="10" type="primary">sseA</name>
    <name evidence="10" type="ORF">A5892_13155</name>
</gene>
<dbReference type="STRING" id="376489.A5892_13155"/>
<comment type="catalytic activity">
    <reaction evidence="5">
        <text>2-oxo-3-sulfanylpropanoate + [thioredoxin]-dithiol = [thioredoxin]-disulfide + hydrogen sulfide + pyruvate + H(+)</text>
        <dbReference type="Rhea" id="RHEA:21740"/>
        <dbReference type="Rhea" id="RHEA-COMP:10698"/>
        <dbReference type="Rhea" id="RHEA-COMP:10700"/>
        <dbReference type="ChEBI" id="CHEBI:15361"/>
        <dbReference type="ChEBI" id="CHEBI:15378"/>
        <dbReference type="ChEBI" id="CHEBI:29919"/>
        <dbReference type="ChEBI" id="CHEBI:29950"/>
        <dbReference type="ChEBI" id="CHEBI:50058"/>
        <dbReference type="ChEBI" id="CHEBI:57678"/>
        <dbReference type="EC" id="2.8.1.2"/>
    </reaction>
    <physiologicalReaction direction="left-to-right" evidence="5">
        <dbReference type="Rhea" id="RHEA:21741"/>
    </physiologicalReaction>
</comment>
<dbReference type="EMBL" id="CP015243">
    <property type="protein sequence ID" value="ANF58301.1"/>
    <property type="molecule type" value="Genomic_DNA"/>
</dbReference>
<sequence>MTSSPDPLVSTDWLARHLQDDALVVLDATYTLPGVTPTGGELYAQRHIEGARFFDIDAFADPGSSLPHMLPDPALAERLIGELGIDDDTLVVVYDTPGLMSAARAWWTLEVFGHRRVRLLDGGLRKWLAEGREVTAQPAQWMPRQFRARFRPELVSDKTAVEENLASHRAQLIDARSASRFTGAEAEKRPGLRAGHIPGSLNLAFDRLSDPATGQMLDQRTLRARFETAGLDWNAPVIASCGSGVTACALAFALYRLGKLDVAVYDGSWSQWGADERLPCAQGESTFEPGRSESGDA</sequence>
<keyword evidence="4" id="KW-0677">Repeat</keyword>
<dbReference type="SMART" id="SM00450">
    <property type="entry name" value="RHOD"/>
    <property type="match status" value="2"/>
</dbReference>
<keyword evidence="10" id="KW-0670">Pyruvate</keyword>
<dbReference type="GO" id="GO:0004792">
    <property type="term" value="F:thiosulfate-cyanide sulfurtransferase activity"/>
    <property type="evidence" value="ECO:0007669"/>
    <property type="project" value="TreeGrafter"/>
</dbReference>
<evidence type="ECO:0000259" key="9">
    <source>
        <dbReference type="PROSITE" id="PS50206"/>
    </source>
</evidence>
<dbReference type="Gene3D" id="3.40.250.10">
    <property type="entry name" value="Rhodanese-like domain"/>
    <property type="match status" value="2"/>
</dbReference>
<evidence type="ECO:0000256" key="6">
    <source>
        <dbReference type="ARBA" id="ARBA00066832"/>
    </source>
</evidence>
<dbReference type="InterPro" id="IPR036873">
    <property type="entry name" value="Rhodanese-like_dom_sf"/>
</dbReference>
<evidence type="ECO:0000256" key="7">
    <source>
        <dbReference type="ARBA" id="ARBA00070833"/>
    </source>
</evidence>
<proteinExistence type="predicted"/>
<dbReference type="KEGG" id="haa:A5892_13155"/>
<dbReference type="Pfam" id="PF00581">
    <property type="entry name" value="Rhodanese"/>
    <property type="match status" value="2"/>
</dbReference>
<dbReference type="FunFam" id="3.40.250.10:FF:000015">
    <property type="entry name" value="Sulfurtransferase"/>
    <property type="match status" value="1"/>
</dbReference>
<dbReference type="SUPFAM" id="SSF52821">
    <property type="entry name" value="Rhodanese/Cell cycle control phosphatase"/>
    <property type="match status" value="2"/>
</dbReference>
<keyword evidence="2" id="KW-0963">Cytoplasm</keyword>